<organism evidence="3 4">
    <name type="scientific">Didymodactylos carnosus</name>
    <dbReference type="NCBI Taxonomy" id="1234261"/>
    <lineage>
        <taxon>Eukaryota</taxon>
        <taxon>Metazoa</taxon>
        <taxon>Spiralia</taxon>
        <taxon>Gnathifera</taxon>
        <taxon>Rotifera</taxon>
        <taxon>Eurotatoria</taxon>
        <taxon>Bdelloidea</taxon>
        <taxon>Philodinida</taxon>
        <taxon>Philodinidae</taxon>
        <taxon>Didymodactylos</taxon>
    </lineage>
</organism>
<dbReference type="Proteomes" id="UP000677228">
    <property type="component" value="Unassembled WGS sequence"/>
</dbReference>
<dbReference type="AlphaFoldDB" id="A0A8S2TY90"/>
<comment type="caution">
    <text evidence="3">The sequence shown here is derived from an EMBL/GenBank/DDBJ whole genome shotgun (WGS) entry which is preliminary data.</text>
</comment>
<gene>
    <name evidence="2" type="ORF">OVA965_LOCUS37933</name>
    <name evidence="3" type="ORF">TMI583_LOCUS39063</name>
</gene>
<evidence type="ECO:0000313" key="3">
    <source>
        <dbReference type="EMBL" id="CAF4311014.1"/>
    </source>
</evidence>
<name>A0A8S2TY90_9BILA</name>
<evidence type="ECO:0000313" key="2">
    <source>
        <dbReference type="EMBL" id="CAF1524256.1"/>
    </source>
</evidence>
<sequence>QERKYGKVIVRNDIRSYRKGRGPPYVTMGNTNRWRKTSLSDSSSSSTFYRPTHRTGYSPSGSFRYILPFDSERTGKSINNTMNKKTIQATRDVPINPIYTSYHESL</sequence>
<feature type="non-terminal residue" evidence="3">
    <location>
        <position position="1"/>
    </location>
</feature>
<accession>A0A8S2TY90</accession>
<evidence type="ECO:0000256" key="1">
    <source>
        <dbReference type="SAM" id="MobiDB-lite"/>
    </source>
</evidence>
<dbReference type="Proteomes" id="UP000682733">
    <property type="component" value="Unassembled WGS sequence"/>
</dbReference>
<protein>
    <submittedName>
        <fullName evidence="3">Uncharacterized protein</fullName>
    </submittedName>
</protein>
<reference evidence="3" key="1">
    <citation type="submission" date="2021-02" db="EMBL/GenBank/DDBJ databases">
        <authorList>
            <person name="Nowell W R."/>
        </authorList>
    </citation>
    <scope>NUCLEOTIDE SEQUENCE</scope>
</reference>
<evidence type="ECO:0000313" key="4">
    <source>
        <dbReference type="Proteomes" id="UP000682733"/>
    </source>
</evidence>
<feature type="region of interest" description="Disordered" evidence="1">
    <location>
        <begin position="18"/>
        <end position="54"/>
    </location>
</feature>
<proteinExistence type="predicted"/>
<dbReference type="EMBL" id="CAJNOK010036639">
    <property type="protein sequence ID" value="CAF1524256.1"/>
    <property type="molecule type" value="Genomic_DNA"/>
</dbReference>
<dbReference type="EMBL" id="CAJOBA010058807">
    <property type="protein sequence ID" value="CAF4311014.1"/>
    <property type="molecule type" value="Genomic_DNA"/>
</dbReference>